<sequence length="509" mass="56709">MHISGGNLPRLGDKQRIKFQTAFLISRLPSADIFGAILSFLSAKHFSRIPATCSLPINKMPVSAAQQLAELILQAVKDIEADTATRIPGAQTTDINLPTVAAEDHLEATPHRRAALRTLKGATHQLLATLMPAGLHVQELHYSHFQTTALDIAARARIADLIYSIDPDSTKGGVHVAILAEKAGMDPRKLSHVLRFLAIRNVFVEEKLDHFNNNRHSFPLRTDSANTIWNALGHLKKRSVYQLSSNSPRCCSTRRAAERSAGTMLRYYEPGCDFFEFLARSKDGYRAERFGKTMIELSRSSGTGEAHYKGYDWEKLGPNGTLIDVGGGIGGPAYHLTTYLPGWKIVVQDRPEVVKDGKEHYKKIASKANVEFEEADFFKEQPPHRAQEVDVYFLRHILHDWPAKACVEILTQLRKAAKPTSRLLIAETGLEPPLLDRQSPILANGGMATFLSHNFSLAMMTLFNGEERSTQQFTEIFGKAGWKLESVSTLTTVLDRFIFEGVPDPSWKQ</sequence>
<feature type="non-terminal residue" evidence="5">
    <location>
        <position position="509"/>
    </location>
</feature>
<accession>A0A2S4W292</accession>
<evidence type="ECO:0000256" key="2">
    <source>
        <dbReference type="ARBA" id="ARBA00022679"/>
    </source>
</evidence>
<dbReference type="PROSITE" id="PS51683">
    <property type="entry name" value="SAM_OMT_II"/>
    <property type="match status" value="1"/>
</dbReference>
<evidence type="ECO:0000313" key="5">
    <source>
        <dbReference type="EMBL" id="POW15903.1"/>
    </source>
</evidence>
<dbReference type="PANTHER" id="PTHR43712">
    <property type="entry name" value="PUTATIVE (AFU_ORTHOLOGUE AFUA_4G14580)-RELATED"/>
    <property type="match status" value="1"/>
</dbReference>
<dbReference type="InterPro" id="IPR036388">
    <property type="entry name" value="WH-like_DNA-bd_sf"/>
</dbReference>
<evidence type="ECO:0000256" key="3">
    <source>
        <dbReference type="ARBA" id="ARBA00022691"/>
    </source>
</evidence>
<evidence type="ECO:0000259" key="4">
    <source>
        <dbReference type="Pfam" id="PF00891"/>
    </source>
</evidence>
<keyword evidence="2" id="KW-0808">Transferase</keyword>
<dbReference type="SUPFAM" id="SSF46785">
    <property type="entry name" value="Winged helix' DNA-binding domain"/>
    <property type="match status" value="1"/>
</dbReference>
<dbReference type="Proteomes" id="UP000239156">
    <property type="component" value="Unassembled WGS sequence"/>
</dbReference>
<name>A0A2S4W292_9BASI</name>
<keyword evidence="3" id="KW-0949">S-adenosyl-L-methionine</keyword>
<dbReference type="VEuPathDB" id="FungiDB:PSHT_09410"/>
<dbReference type="SUPFAM" id="SSF53335">
    <property type="entry name" value="S-adenosyl-L-methionine-dependent methyltransferases"/>
    <property type="match status" value="1"/>
</dbReference>
<dbReference type="Gene3D" id="3.40.50.150">
    <property type="entry name" value="Vaccinia Virus protein VP39"/>
    <property type="match status" value="1"/>
</dbReference>
<comment type="caution">
    <text evidence="5">The sequence shown here is derived from an EMBL/GenBank/DDBJ whole genome shotgun (WGS) entry which is preliminary data.</text>
</comment>
<protein>
    <recommendedName>
        <fullName evidence="4">O-methyltransferase C-terminal domain-containing protein</fullName>
    </recommendedName>
</protein>
<dbReference type="InterPro" id="IPR001077">
    <property type="entry name" value="COMT_C"/>
</dbReference>
<dbReference type="GO" id="GO:0032259">
    <property type="term" value="P:methylation"/>
    <property type="evidence" value="ECO:0007669"/>
    <property type="project" value="UniProtKB-KW"/>
</dbReference>
<gene>
    <name evidence="5" type="ORF">PSTT_01822</name>
</gene>
<organism evidence="5 6">
    <name type="scientific">Puccinia striiformis</name>
    <dbReference type="NCBI Taxonomy" id="27350"/>
    <lineage>
        <taxon>Eukaryota</taxon>
        <taxon>Fungi</taxon>
        <taxon>Dikarya</taxon>
        <taxon>Basidiomycota</taxon>
        <taxon>Pucciniomycotina</taxon>
        <taxon>Pucciniomycetes</taxon>
        <taxon>Pucciniales</taxon>
        <taxon>Pucciniaceae</taxon>
        <taxon>Puccinia</taxon>
    </lineage>
</organism>
<feature type="domain" description="O-methyltransferase C-terminal" evidence="4">
    <location>
        <begin position="305"/>
        <end position="482"/>
    </location>
</feature>
<dbReference type="Pfam" id="PF00891">
    <property type="entry name" value="Methyltransf_2"/>
    <property type="match status" value="1"/>
</dbReference>
<dbReference type="AlphaFoldDB" id="A0A2S4W292"/>
<keyword evidence="6" id="KW-1185">Reference proteome</keyword>
<reference evidence="5" key="1">
    <citation type="submission" date="2017-12" db="EMBL/GenBank/DDBJ databases">
        <title>Gene loss provides genomic basis for host adaptation in cereal stripe rust fungi.</title>
        <authorList>
            <person name="Xia C."/>
        </authorList>
    </citation>
    <scope>NUCLEOTIDE SEQUENCE [LARGE SCALE GENOMIC DNA]</scope>
    <source>
        <strain evidence="5">93-210</strain>
    </source>
</reference>
<keyword evidence="1" id="KW-0489">Methyltransferase</keyword>
<dbReference type="InterPro" id="IPR036390">
    <property type="entry name" value="WH_DNA-bd_sf"/>
</dbReference>
<dbReference type="InterPro" id="IPR029063">
    <property type="entry name" value="SAM-dependent_MTases_sf"/>
</dbReference>
<dbReference type="EMBL" id="PKSL01000010">
    <property type="protein sequence ID" value="POW15903.1"/>
    <property type="molecule type" value="Genomic_DNA"/>
</dbReference>
<dbReference type="Gene3D" id="1.10.10.10">
    <property type="entry name" value="Winged helix-like DNA-binding domain superfamily/Winged helix DNA-binding domain"/>
    <property type="match status" value="1"/>
</dbReference>
<evidence type="ECO:0000313" key="6">
    <source>
        <dbReference type="Proteomes" id="UP000239156"/>
    </source>
</evidence>
<evidence type="ECO:0000256" key="1">
    <source>
        <dbReference type="ARBA" id="ARBA00022603"/>
    </source>
</evidence>
<dbReference type="GO" id="GO:0008171">
    <property type="term" value="F:O-methyltransferase activity"/>
    <property type="evidence" value="ECO:0007669"/>
    <property type="project" value="InterPro"/>
</dbReference>
<dbReference type="PANTHER" id="PTHR43712:SF2">
    <property type="entry name" value="O-METHYLTRANSFERASE CICE"/>
    <property type="match status" value="1"/>
</dbReference>
<dbReference type="VEuPathDB" id="FungiDB:PSTT_01822"/>
<proteinExistence type="predicted"/>
<dbReference type="CDD" id="cd02440">
    <property type="entry name" value="AdoMet_MTases"/>
    <property type="match status" value="1"/>
</dbReference>
<dbReference type="InterPro" id="IPR016461">
    <property type="entry name" value="COMT-like"/>
</dbReference>